<organism evidence="2 3">
    <name type="scientific">Dimargaris cristalligena</name>
    <dbReference type="NCBI Taxonomy" id="215637"/>
    <lineage>
        <taxon>Eukaryota</taxon>
        <taxon>Fungi</taxon>
        <taxon>Fungi incertae sedis</taxon>
        <taxon>Zoopagomycota</taxon>
        <taxon>Kickxellomycotina</taxon>
        <taxon>Dimargaritomycetes</taxon>
        <taxon>Dimargaritales</taxon>
        <taxon>Dimargaritaceae</taxon>
        <taxon>Dimargaris</taxon>
    </lineage>
</organism>
<evidence type="ECO:0000256" key="1">
    <source>
        <dbReference type="SAM" id="MobiDB-lite"/>
    </source>
</evidence>
<evidence type="ECO:0000313" key="2">
    <source>
        <dbReference type="EMBL" id="RKP33342.1"/>
    </source>
</evidence>
<reference evidence="3" key="1">
    <citation type="journal article" date="2018" name="Nat. Microbiol.">
        <title>Leveraging single-cell genomics to expand the fungal tree of life.</title>
        <authorList>
            <person name="Ahrendt S.R."/>
            <person name="Quandt C.A."/>
            <person name="Ciobanu D."/>
            <person name="Clum A."/>
            <person name="Salamov A."/>
            <person name="Andreopoulos B."/>
            <person name="Cheng J.F."/>
            <person name="Woyke T."/>
            <person name="Pelin A."/>
            <person name="Henrissat B."/>
            <person name="Reynolds N.K."/>
            <person name="Benny G.L."/>
            <person name="Smith M.E."/>
            <person name="James T.Y."/>
            <person name="Grigoriev I.V."/>
        </authorList>
    </citation>
    <scope>NUCLEOTIDE SEQUENCE [LARGE SCALE GENOMIC DNA]</scope>
    <source>
        <strain evidence="3">RSA 468</strain>
    </source>
</reference>
<dbReference type="EMBL" id="ML004014">
    <property type="protein sequence ID" value="RKP33342.1"/>
    <property type="molecule type" value="Genomic_DNA"/>
</dbReference>
<protein>
    <submittedName>
        <fullName evidence="2">Uncharacterized protein</fullName>
    </submittedName>
</protein>
<dbReference type="Proteomes" id="UP000268162">
    <property type="component" value="Unassembled WGS sequence"/>
</dbReference>
<name>A0A4P9ZL85_9FUNG</name>
<accession>A0A4P9ZL85</accession>
<feature type="compositionally biased region" description="Low complexity" evidence="1">
    <location>
        <begin position="123"/>
        <end position="138"/>
    </location>
</feature>
<gene>
    <name evidence="2" type="ORF">BJ085DRAFT_38917</name>
</gene>
<sequence>MYTHRDSWADIRRYLLDSEDTKEYSTGTQRSRALRKLVQKKPKSKNLVSFLLQFAATANQTPMVSDEEKIDLLSSMVPSRYIRVVYDLSPEPHPSFKELHESILRMACNHAQHQGASKRSYASSSSESDSNSDSSSSDSDTEDEEDSGHDHHSQCQSQCVKVWKAHVQQVTTVTPNAVDSLREEMKQLLRGCPV</sequence>
<proteinExistence type="predicted"/>
<evidence type="ECO:0000313" key="3">
    <source>
        <dbReference type="Proteomes" id="UP000268162"/>
    </source>
</evidence>
<dbReference type="AlphaFoldDB" id="A0A4P9ZL85"/>
<keyword evidence="3" id="KW-1185">Reference proteome</keyword>
<feature type="region of interest" description="Disordered" evidence="1">
    <location>
        <begin position="114"/>
        <end position="153"/>
    </location>
</feature>